<dbReference type="InterPro" id="IPR051312">
    <property type="entry name" value="Diverse_Substr_Oxidored"/>
</dbReference>
<name>A0A069P3W4_9BURK</name>
<dbReference type="Pfam" id="PF00941">
    <property type="entry name" value="FAD_binding_5"/>
    <property type="match status" value="1"/>
</dbReference>
<dbReference type="GO" id="GO:0071949">
    <property type="term" value="F:FAD binding"/>
    <property type="evidence" value="ECO:0007669"/>
    <property type="project" value="InterPro"/>
</dbReference>
<keyword evidence="1" id="KW-0285">Flavoprotein</keyword>
<keyword evidence="3" id="KW-0560">Oxidoreductase</keyword>
<dbReference type="Proteomes" id="UP000597138">
    <property type="component" value="Unassembled WGS sequence"/>
</dbReference>
<keyword evidence="2" id="KW-0274">FAD</keyword>
<dbReference type="InterPro" id="IPR016166">
    <property type="entry name" value="FAD-bd_PCMH"/>
</dbReference>
<protein>
    <submittedName>
        <fullName evidence="6">Carbon monoxide dehydrogenase</fullName>
    </submittedName>
</protein>
<dbReference type="Gene3D" id="3.30.465.10">
    <property type="match status" value="1"/>
</dbReference>
<dbReference type="EMBL" id="JFHE01000008">
    <property type="protein sequence ID" value="KDR35268.1"/>
    <property type="molecule type" value="Genomic_DNA"/>
</dbReference>
<reference evidence="8" key="3">
    <citation type="journal article" date="2019" name="Int. J. Syst. Evol. Microbiol.">
        <title>The Global Catalogue of Microorganisms (GCM) 10K type strain sequencing project: providing services to taxonomists for standard genome sequencing and annotation.</title>
        <authorList>
            <consortium name="The Broad Institute Genomics Platform"/>
            <consortium name="The Broad Institute Genome Sequencing Center for Infectious Disease"/>
            <person name="Wu L."/>
            <person name="Ma J."/>
        </authorList>
    </citation>
    <scope>NUCLEOTIDE SEQUENCE [LARGE SCALE GENOMIC DNA]</scope>
    <source>
        <strain evidence="8">CGMCC 1.11013</strain>
    </source>
</reference>
<keyword evidence="8" id="KW-1185">Reference proteome</keyword>
<dbReference type="AlphaFoldDB" id="A0A069P3W4"/>
<dbReference type="InterPro" id="IPR036318">
    <property type="entry name" value="FAD-bd_PCMH-like_sf"/>
</dbReference>
<dbReference type="SUPFAM" id="SSF56176">
    <property type="entry name" value="FAD-binding/transporter-associated domain-like"/>
    <property type="match status" value="1"/>
</dbReference>
<evidence type="ECO:0000256" key="1">
    <source>
        <dbReference type="ARBA" id="ARBA00022630"/>
    </source>
</evidence>
<dbReference type="PROSITE" id="PS51387">
    <property type="entry name" value="FAD_PCMH"/>
    <property type="match status" value="1"/>
</dbReference>
<dbReference type="PANTHER" id="PTHR42659">
    <property type="entry name" value="XANTHINE DEHYDROGENASE SUBUNIT C-RELATED"/>
    <property type="match status" value="1"/>
</dbReference>
<dbReference type="InterPro" id="IPR016167">
    <property type="entry name" value="FAD-bd_PCMH_sub1"/>
</dbReference>
<dbReference type="InterPro" id="IPR002346">
    <property type="entry name" value="Mopterin_DH_FAD-bd"/>
</dbReference>
<dbReference type="OrthoDB" id="9793944at2"/>
<evidence type="ECO:0000259" key="4">
    <source>
        <dbReference type="PROSITE" id="PS51387"/>
    </source>
</evidence>
<dbReference type="Proteomes" id="UP000027439">
    <property type="component" value="Unassembled WGS sequence"/>
</dbReference>
<dbReference type="eggNOG" id="COG1319">
    <property type="taxonomic scope" value="Bacteria"/>
</dbReference>
<comment type="caution">
    <text evidence="6">The sequence shown here is derived from an EMBL/GenBank/DDBJ whole genome shotgun (WGS) entry which is preliminary data.</text>
</comment>
<reference evidence="6 7" key="2">
    <citation type="submission" date="2014-03" db="EMBL/GenBank/DDBJ databases">
        <title>Draft Genome Sequences of Four Burkholderia Strains.</title>
        <authorList>
            <person name="Liu X.Y."/>
            <person name="Li C.X."/>
            <person name="Xu J.H."/>
        </authorList>
    </citation>
    <scope>NUCLEOTIDE SEQUENCE [LARGE SCALE GENOMIC DNA]</scope>
    <source>
        <strain evidence="6 7">R27</strain>
    </source>
</reference>
<organism evidence="6 7">
    <name type="scientific">Caballeronia grimmiae</name>
    <dbReference type="NCBI Taxonomy" id="1071679"/>
    <lineage>
        <taxon>Bacteria</taxon>
        <taxon>Pseudomonadati</taxon>
        <taxon>Pseudomonadota</taxon>
        <taxon>Betaproteobacteria</taxon>
        <taxon>Burkholderiales</taxon>
        <taxon>Burkholderiaceae</taxon>
        <taxon>Caballeronia</taxon>
    </lineage>
</organism>
<proteinExistence type="predicted"/>
<dbReference type="Gene3D" id="3.30.43.10">
    <property type="entry name" value="Uridine Diphospho-n-acetylenolpyruvylglucosamine Reductase, domain 2"/>
    <property type="match status" value="1"/>
</dbReference>
<evidence type="ECO:0000313" key="6">
    <source>
        <dbReference type="EMBL" id="KDR35268.1"/>
    </source>
</evidence>
<accession>A0A069P3W4</accession>
<evidence type="ECO:0000313" key="7">
    <source>
        <dbReference type="Proteomes" id="UP000027439"/>
    </source>
</evidence>
<dbReference type="RefSeq" id="WP_035963225.1">
    <property type="nucleotide sequence ID" value="NZ_BMEG01000004.1"/>
</dbReference>
<dbReference type="InterPro" id="IPR016169">
    <property type="entry name" value="FAD-bd_PCMH_sub2"/>
</dbReference>
<reference evidence="5" key="1">
    <citation type="journal article" date="2014" name="Int. J. Syst. Evol. Microbiol.">
        <title>Complete genome of a new Firmicutes species belonging to the dominant human colonic microbiota ('Ruminococcus bicirculans') reveals two chromosomes and a selective capacity to utilize plant glucans.</title>
        <authorList>
            <consortium name="NISC Comparative Sequencing Program"/>
            <person name="Wegmann U."/>
            <person name="Louis P."/>
            <person name="Goesmann A."/>
            <person name="Henrissat B."/>
            <person name="Duncan S.H."/>
            <person name="Flint H.J."/>
        </authorList>
    </citation>
    <scope>NUCLEOTIDE SEQUENCE</scope>
    <source>
        <strain evidence="5">CGMCC 1.11013</strain>
    </source>
</reference>
<evidence type="ECO:0000313" key="5">
    <source>
        <dbReference type="EMBL" id="GGD73765.1"/>
    </source>
</evidence>
<dbReference type="STRING" id="1071679.BG57_31455"/>
<dbReference type="PANTHER" id="PTHR42659:SF2">
    <property type="entry name" value="XANTHINE DEHYDROGENASE SUBUNIT C-RELATED"/>
    <property type="match status" value="1"/>
</dbReference>
<dbReference type="EMBL" id="BMEG01000004">
    <property type="protein sequence ID" value="GGD73765.1"/>
    <property type="molecule type" value="Genomic_DNA"/>
</dbReference>
<evidence type="ECO:0000313" key="8">
    <source>
        <dbReference type="Proteomes" id="UP000597138"/>
    </source>
</evidence>
<evidence type="ECO:0000256" key="2">
    <source>
        <dbReference type="ARBA" id="ARBA00022827"/>
    </source>
</evidence>
<evidence type="ECO:0000256" key="3">
    <source>
        <dbReference type="ARBA" id="ARBA00023002"/>
    </source>
</evidence>
<reference evidence="5" key="4">
    <citation type="submission" date="2024-05" db="EMBL/GenBank/DDBJ databases">
        <authorList>
            <person name="Sun Q."/>
            <person name="Zhou Y."/>
        </authorList>
    </citation>
    <scope>NUCLEOTIDE SEQUENCE</scope>
    <source>
        <strain evidence="5">CGMCC 1.11013</strain>
    </source>
</reference>
<feature type="domain" description="FAD-binding PCMH-type" evidence="4">
    <location>
        <begin position="1"/>
        <end position="177"/>
    </location>
</feature>
<sequence>MKAATYDYAKPLACDEAIALIGQTEGMGKFVSGSQSLGPMMNLRLAQPDMLVELRGIAALRACGIEGETVTLGACVTHAEIEDGKVETGTRGLMEYVARGIAYRAVRNRGTLGGSLAHADPAADWISTMCALDAQFLVAGPRGPRVIDGRDWMAGAFTTALEADEILTGVRFARLSPTARWSYYKFNRKPGEFAEAIAVFIDDSARGVCRAVIGAIDAPPLAIDDARDLLRDADPQTSCFDAHLAAVGIQAGSYEHEVHRVALVRAAAGIRNRDGKAS</sequence>
<gene>
    <name evidence="6" type="ORF">BG57_31455</name>
    <name evidence="5" type="ORF">GCM10010985_30250</name>
</gene>
<dbReference type="GO" id="GO:0016491">
    <property type="term" value="F:oxidoreductase activity"/>
    <property type="evidence" value="ECO:0007669"/>
    <property type="project" value="UniProtKB-KW"/>
</dbReference>